<sequence>MITPSVARHATRSFREAFKKSMTVHSPLLTSTSSGMVLDLSPGLEPNIAVGSKLRGGGHASEDAGTTDMCKTGAGATGVGLALNVGMKQQQRQASAKQLGEVSSDIHQRQRLVPLIFSSNCEIDEKSRKRSQDEMMEDLDRGGSHSAGNSFSGVKSDLMYTG</sequence>
<dbReference type="EMBL" id="JAAAIM010000017">
    <property type="protein sequence ID" value="KAG0298022.1"/>
    <property type="molecule type" value="Genomic_DNA"/>
</dbReference>
<evidence type="ECO:0000313" key="3">
    <source>
        <dbReference type="Proteomes" id="UP001194696"/>
    </source>
</evidence>
<name>A0ABQ7KFU6_9FUNG</name>
<accession>A0ABQ7KFU6</accession>
<protein>
    <submittedName>
        <fullName evidence="2">Uncharacterized protein</fullName>
    </submittedName>
</protein>
<keyword evidence="3" id="KW-1185">Reference proteome</keyword>
<feature type="region of interest" description="Disordered" evidence="1">
    <location>
        <begin position="124"/>
        <end position="162"/>
    </location>
</feature>
<organism evidence="2 3">
    <name type="scientific">Linnemannia gamsii</name>
    <dbReference type="NCBI Taxonomy" id="64522"/>
    <lineage>
        <taxon>Eukaryota</taxon>
        <taxon>Fungi</taxon>
        <taxon>Fungi incertae sedis</taxon>
        <taxon>Mucoromycota</taxon>
        <taxon>Mortierellomycotina</taxon>
        <taxon>Mortierellomycetes</taxon>
        <taxon>Mortierellales</taxon>
        <taxon>Mortierellaceae</taxon>
        <taxon>Linnemannia</taxon>
    </lineage>
</organism>
<feature type="compositionally biased region" description="Basic and acidic residues" evidence="1">
    <location>
        <begin position="124"/>
        <end position="143"/>
    </location>
</feature>
<feature type="non-terminal residue" evidence="2">
    <location>
        <position position="162"/>
    </location>
</feature>
<evidence type="ECO:0000256" key="1">
    <source>
        <dbReference type="SAM" id="MobiDB-lite"/>
    </source>
</evidence>
<gene>
    <name evidence="2" type="ORF">BGZ96_003290</name>
</gene>
<proteinExistence type="predicted"/>
<dbReference type="Proteomes" id="UP001194696">
    <property type="component" value="Unassembled WGS sequence"/>
</dbReference>
<reference evidence="2 3" key="1">
    <citation type="journal article" date="2020" name="Fungal Divers.">
        <title>Resolving the Mortierellaceae phylogeny through synthesis of multi-gene phylogenetics and phylogenomics.</title>
        <authorList>
            <person name="Vandepol N."/>
            <person name="Liber J."/>
            <person name="Desiro A."/>
            <person name="Na H."/>
            <person name="Kennedy M."/>
            <person name="Barry K."/>
            <person name="Grigoriev I.V."/>
            <person name="Miller A.N."/>
            <person name="O'Donnell K."/>
            <person name="Stajich J.E."/>
            <person name="Bonito G."/>
        </authorList>
    </citation>
    <scope>NUCLEOTIDE SEQUENCE [LARGE SCALE GENOMIC DNA]</scope>
    <source>
        <strain evidence="2 3">AD045</strain>
    </source>
</reference>
<comment type="caution">
    <text evidence="2">The sequence shown here is derived from an EMBL/GenBank/DDBJ whole genome shotgun (WGS) entry which is preliminary data.</text>
</comment>
<evidence type="ECO:0000313" key="2">
    <source>
        <dbReference type="EMBL" id="KAG0298022.1"/>
    </source>
</evidence>